<dbReference type="SUPFAM" id="SSF103025">
    <property type="entry name" value="Folate-binding domain"/>
    <property type="match status" value="1"/>
</dbReference>
<gene>
    <name evidence="1" type="ORF">LRP49_24325</name>
</gene>
<accession>A0ABT5QUB4</accession>
<comment type="caution">
    <text evidence="1">The sequence shown here is derived from an EMBL/GenBank/DDBJ whole genome shotgun (WGS) entry which is preliminary data.</text>
</comment>
<evidence type="ECO:0000313" key="2">
    <source>
        <dbReference type="Proteomes" id="UP001149821"/>
    </source>
</evidence>
<protein>
    <recommendedName>
        <fullName evidence="3">Sarcosine oxidase subunit gamma</fullName>
    </recommendedName>
</protein>
<proteinExistence type="predicted"/>
<reference evidence="1" key="1">
    <citation type="submission" date="2021-12" db="EMBL/GenBank/DDBJ databases">
        <title>Enterovibrio ZSDZ35 sp. nov. and Enterovibrio ZSDZ42 sp. nov., isolated from coastal seawater in Qingdao.</title>
        <authorList>
            <person name="Zhang P."/>
        </authorList>
    </citation>
    <scope>NUCLEOTIDE SEQUENCE</scope>
    <source>
        <strain evidence="1">ZSDZ35</strain>
    </source>
</reference>
<dbReference type="EMBL" id="JAJUBB010000035">
    <property type="protein sequence ID" value="MDD1784308.1"/>
    <property type="molecule type" value="Genomic_DNA"/>
</dbReference>
<name>A0ABT5QUB4_9GAMM</name>
<evidence type="ECO:0008006" key="3">
    <source>
        <dbReference type="Google" id="ProtNLM"/>
    </source>
</evidence>
<keyword evidence="2" id="KW-1185">Reference proteome</keyword>
<dbReference type="Gene3D" id="3.30.70.1520">
    <property type="entry name" value="Heterotetrameric sarcosine oxidase"/>
    <property type="match status" value="1"/>
</dbReference>
<dbReference type="RefSeq" id="WP_274146167.1">
    <property type="nucleotide sequence ID" value="NZ_JAJUBB010000035.1"/>
</dbReference>
<organism evidence="1 2">
    <name type="scientific">Enterovibrio qingdaonensis</name>
    <dbReference type="NCBI Taxonomy" id="2899818"/>
    <lineage>
        <taxon>Bacteria</taxon>
        <taxon>Pseudomonadati</taxon>
        <taxon>Pseudomonadota</taxon>
        <taxon>Gammaproteobacteria</taxon>
        <taxon>Vibrionales</taxon>
        <taxon>Vibrionaceae</taxon>
        <taxon>Enterovibrio</taxon>
    </lineage>
</organism>
<dbReference type="Gene3D" id="3.30.1360.120">
    <property type="entry name" value="Probable tRNA modification gtpase trme, domain 1"/>
    <property type="match status" value="1"/>
</dbReference>
<evidence type="ECO:0000313" key="1">
    <source>
        <dbReference type="EMBL" id="MDD1784308.1"/>
    </source>
</evidence>
<sequence>MVSYLVSTQPQLRHSGIESEPLISAISFYNATTSNRIGFRGSEAAAFLEARNIAIPTQPNQAVPISQCLWLLRLSQTEFWILDTKSQHTEFIIELEKAALAHAHVTRLYCQHSTAVFVLTGADCPNMFAKVCAVDLRAKAFPAGRIAQTSVARVSSVVVNVSKSDLEQTRFLILSDISSADYLWRALDDAAMEFRE</sequence>
<dbReference type="Proteomes" id="UP001149821">
    <property type="component" value="Unassembled WGS sequence"/>
</dbReference>
<dbReference type="InterPro" id="IPR027266">
    <property type="entry name" value="TrmE/GcvT-like"/>
</dbReference>